<reference evidence="1 2" key="1">
    <citation type="journal article" date="2022" name="New Phytol.">
        <title>Ecological generalism drives hyperdiversity of secondary metabolite gene clusters in xylarialean endophytes.</title>
        <authorList>
            <person name="Franco M.E.E."/>
            <person name="Wisecaver J.H."/>
            <person name="Arnold A.E."/>
            <person name="Ju Y.M."/>
            <person name="Slot J.C."/>
            <person name="Ahrendt S."/>
            <person name="Moore L.P."/>
            <person name="Eastman K.E."/>
            <person name="Scott K."/>
            <person name="Konkel Z."/>
            <person name="Mondo S.J."/>
            <person name="Kuo A."/>
            <person name="Hayes R.D."/>
            <person name="Haridas S."/>
            <person name="Andreopoulos B."/>
            <person name="Riley R."/>
            <person name="LaButti K."/>
            <person name="Pangilinan J."/>
            <person name="Lipzen A."/>
            <person name="Amirebrahimi M."/>
            <person name="Yan J."/>
            <person name="Adam C."/>
            <person name="Keymanesh K."/>
            <person name="Ng V."/>
            <person name="Louie K."/>
            <person name="Northen T."/>
            <person name="Drula E."/>
            <person name="Henrissat B."/>
            <person name="Hsieh H.M."/>
            <person name="Youens-Clark K."/>
            <person name="Lutzoni F."/>
            <person name="Miadlikowska J."/>
            <person name="Eastwood D.C."/>
            <person name="Hamelin R.C."/>
            <person name="Grigoriev I.V."/>
            <person name="U'Ren J.M."/>
        </authorList>
    </citation>
    <scope>NUCLEOTIDE SEQUENCE [LARGE SCALE GENOMIC DNA]</scope>
    <source>
        <strain evidence="1 2">ER1909</strain>
    </source>
</reference>
<dbReference type="EMBL" id="MU394344">
    <property type="protein sequence ID" value="KAI6083958.1"/>
    <property type="molecule type" value="Genomic_DNA"/>
</dbReference>
<dbReference type="Proteomes" id="UP001497680">
    <property type="component" value="Unassembled WGS sequence"/>
</dbReference>
<name>A0ACC0CU85_9PEZI</name>
<evidence type="ECO:0000313" key="2">
    <source>
        <dbReference type="Proteomes" id="UP001497680"/>
    </source>
</evidence>
<protein>
    <submittedName>
        <fullName evidence="1">Uncharacterized protein</fullName>
    </submittedName>
</protein>
<sequence>MSLTKSPYSSPPTKIVLDDESEFWVPSVFIDKYPKLIDECRTAASGDKYKTLSISPLSNHAAHVLVHYLFTGTYQSLETVRFATSVEVYTLAGEYELSGLEDLAKVEMECVAPKMKVTRLIDILKDECPYARTDDVWLHNFIKSRINPLLENPPIPATNPVRILSMTNFLFRAMLELYPEKISAKSSMPSSELESQGSLKLADKKRQAGSHTGDEARKGKKRKETGLQSAEETTLLMSVKDGPVQAEN</sequence>
<keyword evidence="2" id="KW-1185">Reference proteome</keyword>
<organism evidence="1 2">
    <name type="scientific">Hypoxylon rubiginosum</name>
    <dbReference type="NCBI Taxonomy" id="110542"/>
    <lineage>
        <taxon>Eukaryota</taxon>
        <taxon>Fungi</taxon>
        <taxon>Dikarya</taxon>
        <taxon>Ascomycota</taxon>
        <taxon>Pezizomycotina</taxon>
        <taxon>Sordariomycetes</taxon>
        <taxon>Xylariomycetidae</taxon>
        <taxon>Xylariales</taxon>
        <taxon>Hypoxylaceae</taxon>
        <taxon>Hypoxylon</taxon>
    </lineage>
</organism>
<evidence type="ECO:0000313" key="1">
    <source>
        <dbReference type="EMBL" id="KAI6083958.1"/>
    </source>
</evidence>
<proteinExistence type="predicted"/>
<gene>
    <name evidence="1" type="ORF">F4821DRAFT_243770</name>
</gene>
<accession>A0ACC0CU85</accession>
<comment type="caution">
    <text evidence="1">The sequence shown here is derived from an EMBL/GenBank/DDBJ whole genome shotgun (WGS) entry which is preliminary data.</text>
</comment>